<keyword evidence="3" id="KW-1185">Reference proteome</keyword>
<dbReference type="EMBL" id="AP027734">
    <property type="protein sequence ID" value="BDZ55790.1"/>
    <property type="molecule type" value="Genomic_DNA"/>
</dbReference>
<reference evidence="3" key="1">
    <citation type="journal article" date="2019" name="Int. J. Syst. Evol. Microbiol.">
        <title>The Global Catalogue of Microorganisms (GCM) 10K type strain sequencing project: providing services to taxonomists for standard genome sequencing and annotation.</title>
        <authorList>
            <consortium name="The Broad Institute Genomics Platform"/>
            <consortium name="The Broad Institute Genome Sequencing Center for Infectious Disease"/>
            <person name="Wu L."/>
            <person name="Ma J."/>
        </authorList>
    </citation>
    <scope>NUCLEOTIDE SEQUENCE [LARGE SCALE GENOMIC DNA]</scope>
    <source>
        <strain evidence="3">NBRC 109019</strain>
    </source>
</reference>
<evidence type="ECO:0000313" key="2">
    <source>
        <dbReference type="EMBL" id="BDZ55790.1"/>
    </source>
</evidence>
<dbReference type="Proteomes" id="UP001321477">
    <property type="component" value="Chromosome"/>
</dbReference>
<evidence type="ECO:0000256" key="1">
    <source>
        <dbReference type="SAM" id="MobiDB-lite"/>
    </source>
</evidence>
<feature type="region of interest" description="Disordered" evidence="1">
    <location>
        <begin position="248"/>
        <end position="271"/>
    </location>
</feature>
<sequence>MRPHRGLGVADLALAREEHEHVAGRFAPEFVECVEDAPLHVAVLSGGALVVVALARARPGGLGDERAVPHLDRVGAPGHLDDRGRLARAAGEVRGEALRVDRRARDDHAQVGAAGEEPLEVAEQEVDVEAALVRLVDDDRVVAAQVAVAVDLVEEDAVGHDLDARRLARSVGEPHLVADEVAELDAEFVGDPLGDGPRRDAAGLRVRDRLAPELEADLRQLRGLARAGRARDDDDLVVADGARDVVASTADRQVGRVRDRGGDGRGHSPPC</sequence>
<gene>
    <name evidence="2" type="ORF">GCM10025870_28630</name>
</gene>
<organism evidence="2 3">
    <name type="scientific">Agromyces marinus</name>
    <dbReference type="NCBI Taxonomy" id="1389020"/>
    <lineage>
        <taxon>Bacteria</taxon>
        <taxon>Bacillati</taxon>
        <taxon>Actinomycetota</taxon>
        <taxon>Actinomycetes</taxon>
        <taxon>Micrococcales</taxon>
        <taxon>Microbacteriaceae</taxon>
        <taxon>Agromyces</taxon>
    </lineage>
</organism>
<feature type="compositionally biased region" description="Basic and acidic residues" evidence="1">
    <location>
        <begin position="253"/>
        <end position="271"/>
    </location>
</feature>
<name>A0ABM8H4X4_9MICO</name>
<evidence type="ECO:0000313" key="3">
    <source>
        <dbReference type="Proteomes" id="UP001321477"/>
    </source>
</evidence>
<protein>
    <submittedName>
        <fullName evidence="2">Uncharacterized protein</fullName>
    </submittedName>
</protein>
<proteinExistence type="predicted"/>
<accession>A0ABM8H4X4</accession>